<evidence type="ECO:0000256" key="2">
    <source>
        <dbReference type="ARBA" id="ARBA00009272"/>
    </source>
</evidence>
<comment type="similarity">
    <text evidence="2">Belongs to the FliE family.</text>
</comment>
<reference evidence="5 6" key="1">
    <citation type="submission" date="2022-05" db="EMBL/GenBank/DDBJ databases">
        <title>Seasonal and diel survey of microbial diversity of the Tyrrhenian coast.</title>
        <authorList>
            <person name="Gattoni G."/>
            <person name="Corral P."/>
        </authorList>
    </citation>
    <scope>NUCLEOTIDE SEQUENCE [LARGE SCALE GENOMIC DNA]</scope>
    <source>
        <strain evidence="5 6">V10</strain>
    </source>
</reference>
<evidence type="ECO:0000313" key="6">
    <source>
        <dbReference type="Proteomes" id="UP001202550"/>
    </source>
</evidence>
<evidence type="ECO:0000256" key="1">
    <source>
        <dbReference type="ARBA" id="ARBA00004117"/>
    </source>
</evidence>
<keyword evidence="3" id="KW-0975">Bacterial flagellum</keyword>
<dbReference type="NCBIfam" id="NF001994">
    <property type="entry name" value="PRK00790.1-5"/>
    <property type="match status" value="1"/>
</dbReference>
<keyword evidence="5" id="KW-0966">Cell projection</keyword>
<comment type="caution">
    <text evidence="5">The sequence shown here is derived from an EMBL/GenBank/DDBJ whole genome shotgun (WGS) entry which is preliminary data.</text>
</comment>
<feature type="region of interest" description="Disordered" evidence="4">
    <location>
        <begin position="1"/>
        <end position="27"/>
    </location>
</feature>
<evidence type="ECO:0000313" key="5">
    <source>
        <dbReference type="EMBL" id="MCL1628598.1"/>
    </source>
</evidence>
<accession>A0ABT0M1V3</accession>
<keyword evidence="6" id="KW-1185">Reference proteome</keyword>
<proteinExistence type="inferred from homology"/>
<dbReference type="PANTHER" id="PTHR34653:SF1">
    <property type="entry name" value="FLAGELLAR HOOK-BASAL BODY COMPLEX PROTEIN FLIE"/>
    <property type="match status" value="1"/>
</dbReference>
<dbReference type="Proteomes" id="UP001202550">
    <property type="component" value="Unassembled WGS sequence"/>
</dbReference>
<evidence type="ECO:0000256" key="3">
    <source>
        <dbReference type="ARBA" id="ARBA00023143"/>
    </source>
</evidence>
<dbReference type="PANTHER" id="PTHR34653">
    <property type="match status" value="1"/>
</dbReference>
<dbReference type="RefSeq" id="WP_249057935.1">
    <property type="nucleotide sequence ID" value="NZ_JALZWP010000006.1"/>
</dbReference>
<gene>
    <name evidence="5" type="primary">fliE</name>
    <name evidence="5" type="ORF">M3N55_07630</name>
</gene>
<name>A0ABT0M1V3_9RHOB</name>
<dbReference type="EMBL" id="JALZWP010000006">
    <property type="protein sequence ID" value="MCL1628598.1"/>
    <property type="molecule type" value="Genomic_DNA"/>
</dbReference>
<comment type="subcellular location">
    <subcellularLocation>
        <location evidence="1">Bacterial flagellum basal body</location>
    </subcellularLocation>
</comment>
<keyword evidence="5" id="KW-0969">Cilium</keyword>
<protein>
    <submittedName>
        <fullName evidence="5">Flagellar hook-basal body complex protein FliE</fullName>
    </submittedName>
</protein>
<dbReference type="Pfam" id="PF02049">
    <property type="entry name" value="FliE"/>
    <property type="match status" value="1"/>
</dbReference>
<dbReference type="InterPro" id="IPR001624">
    <property type="entry name" value="FliE"/>
</dbReference>
<sequence>MQIPSSLAINGYDRARDAAQPGPATPRAEAAFGQAMGSFVSGLQASEQAATASMVSGADPHALVQALADTELAVQTAVSVRDRVVEAYLEILRMPV</sequence>
<organism evidence="5 6">
    <name type="scientific">Roseinatronobacter domitianus</name>
    <dbReference type="NCBI Taxonomy" id="2940293"/>
    <lineage>
        <taxon>Bacteria</taxon>
        <taxon>Pseudomonadati</taxon>
        <taxon>Pseudomonadota</taxon>
        <taxon>Alphaproteobacteria</taxon>
        <taxon>Rhodobacterales</taxon>
        <taxon>Paracoccaceae</taxon>
        <taxon>Roseinatronobacter</taxon>
    </lineage>
</organism>
<evidence type="ECO:0000256" key="4">
    <source>
        <dbReference type="SAM" id="MobiDB-lite"/>
    </source>
</evidence>
<keyword evidence="5" id="KW-0282">Flagellum</keyword>